<dbReference type="GO" id="GO:0003700">
    <property type="term" value="F:DNA-binding transcription factor activity"/>
    <property type="evidence" value="ECO:0007669"/>
    <property type="project" value="InterPro"/>
</dbReference>
<accession>A0A9Q6HQZ1</accession>
<evidence type="ECO:0000313" key="4">
    <source>
        <dbReference type="EMBL" id="PTI77209.1"/>
    </source>
</evidence>
<name>A0A9Q6HQZ1_9STAP</name>
<dbReference type="RefSeq" id="WP_073504175.1">
    <property type="nucleotide sequence ID" value="NZ_CP018199.1"/>
</dbReference>
<dbReference type="InterPro" id="IPR000792">
    <property type="entry name" value="Tscrpt_reg_LuxR_C"/>
</dbReference>
<organism evidence="4 5">
    <name type="scientific">Staphylococcus succinus</name>
    <dbReference type="NCBI Taxonomy" id="61015"/>
    <lineage>
        <taxon>Bacteria</taxon>
        <taxon>Bacillati</taxon>
        <taxon>Bacillota</taxon>
        <taxon>Bacilli</taxon>
        <taxon>Bacillales</taxon>
        <taxon>Staphylococcaceae</taxon>
        <taxon>Staphylococcus</taxon>
    </lineage>
</organism>
<proteinExistence type="predicted"/>
<comment type="caution">
    <text evidence="4">The sequence shown here is derived from an EMBL/GenBank/DDBJ whole genome shotgun (WGS) entry which is preliminary data.</text>
</comment>
<protein>
    <submittedName>
        <fullName evidence="4">Sigma-70 family RNA polymerase sigma factor</fullName>
    </submittedName>
</protein>
<sequence>MLFEKCYKKHKHIIPYLLKKYNIKYNKDEFAQLLLIRMWELFYDYNPTKSMAMSTFLYRRLNFYLIDLLRKIPQAQHLTFEEHEHQVYFNFQAFENRLIQQNFYSLLTSNEKQWLTLKVEGYKQHEIADILHCSLSTIKNYQKRVRSKFNAYYHKY</sequence>
<reference evidence="4 5" key="1">
    <citation type="journal article" date="2016" name="Front. Microbiol.">
        <title>Comprehensive Phylogenetic Analysis of Bovine Non-aureus Staphylococci Species Based on Whole-Genome Sequencing.</title>
        <authorList>
            <person name="Naushad S."/>
            <person name="Barkema H.W."/>
            <person name="Luby C."/>
            <person name="Condas L.A."/>
            <person name="Nobrega D.B."/>
            <person name="Carson D.A."/>
            <person name="De Buck J."/>
        </authorList>
    </citation>
    <scope>NUCLEOTIDE SEQUENCE [LARGE SCALE GENOMIC DNA]</scope>
    <source>
        <strain evidence="4 5">SNUC 1231</strain>
    </source>
</reference>
<evidence type="ECO:0000256" key="2">
    <source>
        <dbReference type="ARBA" id="ARBA00023163"/>
    </source>
</evidence>
<dbReference type="PRINTS" id="PR00038">
    <property type="entry name" value="HTHLUXR"/>
</dbReference>
<evidence type="ECO:0000256" key="1">
    <source>
        <dbReference type="ARBA" id="ARBA00023015"/>
    </source>
</evidence>
<evidence type="ECO:0000259" key="3">
    <source>
        <dbReference type="Pfam" id="PF00196"/>
    </source>
</evidence>
<dbReference type="InterPro" id="IPR014284">
    <property type="entry name" value="RNA_pol_sigma-70_dom"/>
</dbReference>
<evidence type="ECO:0000313" key="5">
    <source>
        <dbReference type="Proteomes" id="UP000241960"/>
    </source>
</evidence>
<dbReference type="Pfam" id="PF00196">
    <property type="entry name" value="GerE"/>
    <property type="match status" value="1"/>
</dbReference>
<dbReference type="SUPFAM" id="SSF46894">
    <property type="entry name" value="C-terminal effector domain of the bipartite response regulators"/>
    <property type="match status" value="1"/>
</dbReference>
<dbReference type="GO" id="GO:0003677">
    <property type="term" value="F:DNA binding"/>
    <property type="evidence" value="ECO:0007669"/>
    <property type="project" value="InterPro"/>
</dbReference>
<gene>
    <name evidence="4" type="ORF">BU058_01730</name>
</gene>
<feature type="domain" description="HTH luxR-type" evidence="3">
    <location>
        <begin position="106"/>
        <end position="151"/>
    </location>
</feature>
<dbReference type="NCBIfam" id="TIGR02937">
    <property type="entry name" value="sigma70-ECF"/>
    <property type="match status" value="1"/>
</dbReference>
<dbReference type="Proteomes" id="UP000241960">
    <property type="component" value="Unassembled WGS sequence"/>
</dbReference>
<keyword evidence="1" id="KW-0805">Transcription regulation</keyword>
<keyword evidence="2" id="KW-0804">Transcription</keyword>
<dbReference type="InterPro" id="IPR036388">
    <property type="entry name" value="WH-like_DNA-bd_sf"/>
</dbReference>
<dbReference type="EMBL" id="PZFQ01000004">
    <property type="protein sequence ID" value="PTI77209.1"/>
    <property type="molecule type" value="Genomic_DNA"/>
</dbReference>
<dbReference type="GO" id="GO:0006352">
    <property type="term" value="P:DNA-templated transcription initiation"/>
    <property type="evidence" value="ECO:0007669"/>
    <property type="project" value="InterPro"/>
</dbReference>
<dbReference type="InterPro" id="IPR016032">
    <property type="entry name" value="Sig_transdc_resp-reg_C-effctor"/>
</dbReference>
<dbReference type="AlphaFoldDB" id="A0A9Q6HQZ1"/>
<dbReference type="Gene3D" id="1.10.10.10">
    <property type="entry name" value="Winged helix-like DNA-binding domain superfamily/Winged helix DNA-binding domain"/>
    <property type="match status" value="1"/>
</dbReference>